<organism evidence="2 3">
    <name type="scientific">Haemaphysalis longicornis</name>
    <name type="common">Bush tick</name>
    <dbReference type="NCBI Taxonomy" id="44386"/>
    <lineage>
        <taxon>Eukaryota</taxon>
        <taxon>Metazoa</taxon>
        <taxon>Ecdysozoa</taxon>
        <taxon>Arthropoda</taxon>
        <taxon>Chelicerata</taxon>
        <taxon>Arachnida</taxon>
        <taxon>Acari</taxon>
        <taxon>Parasitiformes</taxon>
        <taxon>Ixodida</taxon>
        <taxon>Ixodoidea</taxon>
        <taxon>Ixodidae</taxon>
        <taxon>Haemaphysalinae</taxon>
        <taxon>Haemaphysalis</taxon>
    </lineage>
</organism>
<evidence type="ECO:0000256" key="1">
    <source>
        <dbReference type="SAM" id="MobiDB-lite"/>
    </source>
</evidence>
<accession>A0A9J6GBL3</accession>
<sequence>MKTCWRSNTILVGTSDEAQALRLLRMSAIPLNTRPTLPVRAYEVPNNQISSGVIFNCTPDESNDTLMTALQCELDDILAAQGMGHRGAVLITFAATVPPRTVVYRADSTGGTVSTKIPRTPKLPHAWETRTSLAPPSTLSVLDVEMRRTLRNDHIAVPPRNSTASSVRPMVPSLSILPAPKTRPTRRENNCRSKNARGTAIVAFRSHGNRRTN</sequence>
<keyword evidence="3" id="KW-1185">Reference proteome</keyword>
<reference evidence="2 3" key="1">
    <citation type="journal article" date="2020" name="Cell">
        <title>Large-Scale Comparative Analyses of Tick Genomes Elucidate Their Genetic Diversity and Vector Capacities.</title>
        <authorList>
            <consortium name="Tick Genome and Microbiome Consortium (TIGMIC)"/>
            <person name="Jia N."/>
            <person name="Wang J."/>
            <person name="Shi W."/>
            <person name="Du L."/>
            <person name="Sun Y."/>
            <person name="Zhan W."/>
            <person name="Jiang J.F."/>
            <person name="Wang Q."/>
            <person name="Zhang B."/>
            <person name="Ji P."/>
            <person name="Bell-Sakyi L."/>
            <person name="Cui X.M."/>
            <person name="Yuan T.T."/>
            <person name="Jiang B.G."/>
            <person name="Yang W.F."/>
            <person name="Lam T.T."/>
            <person name="Chang Q.C."/>
            <person name="Ding S.J."/>
            <person name="Wang X.J."/>
            <person name="Zhu J.G."/>
            <person name="Ruan X.D."/>
            <person name="Zhao L."/>
            <person name="Wei J.T."/>
            <person name="Ye R.Z."/>
            <person name="Que T.C."/>
            <person name="Du C.H."/>
            <person name="Zhou Y.H."/>
            <person name="Cheng J.X."/>
            <person name="Dai P.F."/>
            <person name="Guo W.B."/>
            <person name="Han X.H."/>
            <person name="Huang E.J."/>
            <person name="Li L.F."/>
            <person name="Wei W."/>
            <person name="Gao Y.C."/>
            <person name="Liu J.Z."/>
            <person name="Shao H.Z."/>
            <person name="Wang X."/>
            <person name="Wang C.C."/>
            <person name="Yang T.C."/>
            <person name="Huo Q.B."/>
            <person name="Li W."/>
            <person name="Chen H.Y."/>
            <person name="Chen S.E."/>
            <person name="Zhou L.G."/>
            <person name="Ni X.B."/>
            <person name="Tian J.H."/>
            <person name="Sheng Y."/>
            <person name="Liu T."/>
            <person name="Pan Y.S."/>
            <person name="Xia L.Y."/>
            <person name="Li J."/>
            <person name="Zhao F."/>
            <person name="Cao W.C."/>
        </authorList>
    </citation>
    <scope>NUCLEOTIDE SEQUENCE [LARGE SCALE GENOMIC DNA]</scope>
    <source>
        <strain evidence="2">HaeL-2018</strain>
    </source>
</reference>
<proteinExistence type="predicted"/>
<dbReference type="VEuPathDB" id="VectorBase:HLOH_051157"/>
<evidence type="ECO:0000313" key="2">
    <source>
        <dbReference type="EMBL" id="KAH9371784.1"/>
    </source>
</evidence>
<gene>
    <name evidence="2" type="ORF">HPB48_019962</name>
</gene>
<dbReference type="EMBL" id="JABSTR010000005">
    <property type="protein sequence ID" value="KAH9371784.1"/>
    <property type="molecule type" value="Genomic_DNA"/>
</dbReference>
<evidence type="ECO:0000313" key="3">
    <source>
        <dbReference type="Proteomes" id="UP000821853"/>
    </source>
</evidence>
<comment type="caution">
    <text evidence="2">The sequence shown here is derived from an EMBL/GenBank/DDBJ whole genome shotgun (WGS) entry which is preliminary data.</text>
</comment>
<name>A0A9J6GBL3_HAELO</name>
<protein>
    <submittedName>
        <fullName evidence="2">Uncharacterized protein</fullName>
    </submittedName>
</protein>
<feature type="region of interest" description="Disordered" evidence="1">
    <location>
        <begin position="174"/>
        <end position="197"/>
    </location>
</feature>
<dbReference type="AlphaFoldDB" id="A0A9J6GBL3"/>
<dbReference type="Proteomes" id="UP000821853">
    <property type="component" value="Chromosome 3"/>
</dbReference>